<reference evidence="1 2" key="1">
    <citation type="submission" date="2014-04" db="EMBL/GenBank/DDBJ databases">
        <authorList>
            <consortium name="DOE Joint Genome Institute"/>
            <person name="Kuo A."/>
            <person name="Tarkka M."/>
            <person name="Buscot F."/>
            <person name="Kohler A."/>
            <person name="Nagy L.G."/>
            <person name="Floudas D."/>
            <person name="Copeland A."/>
            <person name="Barry K.W."/>
            <person name="Cichocki N."/>
            <person name="Veneault-Fourrey C."/>
            <person name="LaButti K."/>
            <person name="Lindquist E.A."/>
            <person name="Lipzen A."/>
            <person name="Lundell T."/>
            <person name="Morin E."/>
            <person name="Murat C."/>
            <person name="Sun H."/>
            <person name="Tunlid A."/>
            <person name="Henrissat B."/>
            <person name="Grigoriev I.V."/>
            <person name="Hibbett D.S."/>
            <person name="Martin F."/>
            <person name="Nordberg H.P."/>
            <person name="Cantor M.N."/>
            <person name="Hua S.X."/>
        </authorList>
    </citation>
    <scope>NUCLEOTIDE SEQUENCE [LARGE SCALE GENOMIC DNA]</scope>
    <source>
        <strain evidence="1 2">F 1598</strain>
    </source>
</reference>
<keyword evidence="2" id="KW-1185">Reference proteome</keyword>
<dbReference type="EMBL" id="KN833165">
    <property type="protein sequence ID" value="KIM72082.1"/>
    <property type="molecule type" value="Genomic_DNA"/>
</dbReference>
<evidence type="ECO:0000313" key="2">
    <source>
        <dbReference type="Proteomes" id="UP000054166"/>
    </source>
</evidence>
<dbReference type="Proteomes" id="UP000054166">
    <property type="component" value="Unassembled WGS sequence"/>
</dbReference>
<evidence type="ECO:0000313" key="1">
    <source>
        <dbReference type="EMBL" id="KIM72082.1"/>
    </source>
</evidence>
<dbReference type="HOGENOM" id="CLU_1619666_0_0_1"/>
<accession>A0A0C3B478</accession>
<dbReference type="InParanoid" id="A0A0C3B478"/>
<dbReference type="AlphaFoldDB" id="A0A0C3B478"/>
<protein>
    <submittedName>
        <fullName evidence="1">Uncharacterized protein</fullName>
    </submittedName>
</protein>
<reference evidence="2" key="2">
    <citation type="submission" date="2015-01" db="EMBL/GenBank/DDBJ databases">
        <title>Evolutionary Origins and Diversification of the Mycorrhizal Mutualists.</title>
        <authorList>
            <consortium name="DOE Joint Genome Institute"/>
            <consortium name="Mycorrhizal Genomics Consortium"/>
            <person name="Kohler A."/>
            <person name="Kuo A."/>
            <person name="Nagy L.G."/>
            <person name="Floudas D."/>
            <person name="Copeland A."/>
            <person name="Barry K.W."/>
            <person name="Cichocki N."/>
            <person name="Veneault-Fourrey C."/>
            <person name="LaButti K."/>
            <person name="Lindquist E.A."/>
            <person name="Lipzen A."/>
            <person name="Lundell T."/>
            <person name="Morin E."/>
            <person name="Murat C."/>
            <person name="Riley R."/>
            <person name="Ohm R."/>
            <person name="Sun H."/>
            <person name="Tunlid A."/>
            <person name="Henrissat B."/>
            <person name="Grigoriev I.V."/>
            <person name="Hibbett D.S."/>
            <person name="Martin F."/>
        </authorList>
    </citation>
    <scope>NUCLEOTIDE SEQUENCE [LARGE SCALE GENOMIC DNA]</scope>
    <source>
        <strain evidence="2">F 1598</strain>
    </source>
</reference>
<dbReference type="OrthoDB" id="3262237at2759"/>
<name>A0A0C3B478_PILCF</name>
<organism evidence="1 2">
    <name type="scientific">Piloderma croceum (strain F 1598)</name>
    <dbReference type="NCBI Taxonomy" id="765440"/>
    <lineage>
        <taxon>Eukaryota</taxon>
        <taxon>Fungi</taxon>
        <taxon>Dikarya</taxon>
        <taxon>Basidiomycota</taxon>
        <taxon>Agaricomycotina</taxon>
        <taxon>Agaricomycetes</taxon>
        <taxon>Agaricomycetidae</taxon>
        <taxon>Atheliales</taxon>
        <taxon>Atheliaceae</taxon>
        <taxon>Piloderma</taxon>
    </lineage>
</organism>
<proteinExistence type="predicted"/>
<sequence length="164" mass="17806">MSKRVLRMANGTLVPSGGTWIGRVIVGNVCAEGAFEIFPSGGAWDMLFDKPMLHAFDATHKYTGDTVTLNSKDKSETLQNSNLEPVLAGAKRLRKTKVAVAQNWMKAQSKETAEAKSATQEAAGTICKGSCLDATLDRAEAHWCCRQSGIMKAYSAYSRDKKES</sequence>
<gene>
    <name evidence="1" type="ORF">PILCRDRAFT_93604</name>
</gene>